<evidence type="ECO:0000313" key="3">
    <source>
        <dbReference type="Proteomes" id="UP001519272"/>
    </source>
</evidence>
<sequence length="153" mass="17241">MMQKKVDLQDELDQIRANFQYEFMAIALVEPAEFDYLIKWKYVSGNLNDRYKQVVLRSGKGVPGIVFKTGKPMFIPSVAECIEADSLFNYPIINFEKLTSLVAVPLWNDQRVAGVLLGGFRGEQQATKQHLQDLLDLARSGIGELNGKELTTS</sequence>
<keyword evidence="3" id="KW-1185">Reference proteome</keyword>
<dbReference type="InterPro" id="IPR029016">
    <property type="entry name" value="GAF-like_dom_sf"/>
</dbReference>
<dbReference type="Gene3D" id="3.30.450.40">
    <property type="match status" value="1"/>
</dbReference>
<dbReference type="InterPro" id="IPR003018">
    <property type="entry name" value="GAF"/>
</dbReference>
<reference evidence="2 3" key="1">
    <citation type="submission" date="2021-03" db="EMBL/GenBank/DDBJ databases">
        <title>Genomic Encyclopedia of Type Strains, Phase IV (KMG-IV): sequencing the most valuable type-strain genomes for metagenomic binning, comparative biology and taxonomic classification.</title>
        <authorList>
            <person name="Goeker M."/>
        </authorList>
    </citation>
    <scope>NUCLEOTIDE SEQUENCE [LARGE SCALE GENOMIC DNA]</scope>
    <source>
        <strain evidence="2 3">DSM 14349</strain>
    </source>
</reference>
<protein>
    <submittedName>
        <fullName evidence="2">Nitrogen regulatory protein A</fullName>
    </submittedName>
</protein>
<gene>
    <name evidence="2" type="ORF">J2Z32_002451</name>
</gene>
<evidence type="ECO:0000259" key="1">
    <source>
        <dbReference type="Pfam" id="PF01590"/>
    </source>
</evidence>
<dbReference type="Proteomes" id="UP001519272">
    <property type="component" value="Unassembled WGS sequence"/>
</dbReference>
<feature type="domain" description="GAF" evidence="1">
    <location>
        <begin position="8"/>
        <end position="120"/>
    </location>
</feature>
<dbReference type="Pfam" id="PF01590">
    <property type="entry name" value="GAF"/>
    <property type="match status" value="1"/>
</dbReference>
<dbReference type="EMBL" id="JAGGKG010000010">
    <property type="protein sequence ID" value="MBP1905803.1"/>
    <property type="molecule type" value="Genomic_DNA"/>
</dbReference>
<accession>A0ABS4FTY0</accession>
<proteinExistence type="predicted"/>
<name>A0ABS4FTY0_9BACL</name>
<dbReference type="SUPFAM" id="SSF55781">
    <property type="entry name" value="GAF domain-like"/>
    <property type="match status" value="1"/>
</dbReference>
<evidence type="ECO:0000313" key="2">
    <source>
        <dbReference type="EMBL" id="MBP1905803.1"/>
    </source>
</evidence>
<organism evidence="2 3">
    <name type="scientific">Paenibacillus turicensis</name>
    <dbReference type="NCBI Taxonomy" id="160487"/>
    <lineage>
        <taxon>Bacteria</taxon>
        <taxon>Bacillati</taxon>
        <taxon>Bacillota</taxon>
        <taxon>Bacilli</taxon>
        <taxon>Bacillales</taxon>
        <taxon>Paenibacillaceae</taxon>
        <taxon>Paenibacillus</taxon>
    </lineage>
</organism>
<comment type="caution">
    <text evidence="2">The sequence shown here is derived from an EMBL/GenBank/DDBJ whole genome shotgun (WGS) entry which is preliminary data.</text>
</comment>